<evidence type="ECO:0000313" key="2">
    <source>
        <dbReference type="EMBL" id="CBJ31793.1"/>
    </source>
</evidence>
<dbReference type="EMBL" id="FN649727">
    <property type="protein sequence ID" value="CBJ31793.1"/>
    <property type="molecule type" value="Genomic_DNA"/>
</dbReference>
<reference evidence="2 3" key="1">
    <citation type="journal article" date="2010" name="Nature">
        <title>The Ectocarpus genome and the independent evolution of multicellularity in brown algae.</title>
        <authorList>
            <person name="Cock J.M."/>
            <person name="Sterck L."/>
            <person name="Rouze P."/>
            <person name="Scornet D."/>
            <person name="Allen A.E."/>
            <person name="Amoutzias G."/>
            <person name="Anthouard V."/>
            <person name="Artiguenave F."/>
            <person name="Aury J.M."/>
            <person name="Badger J.H."/>
            <person name="Beszteri B."/>
            <person name="Billiau K."/>
            <person name="Bonnet E."/>
            <person name="Bothwell J.H."/>
            <person name="Bowler C."/>
            <person name="Boyen C."/>
            <person name="Brownlee C."/>
            <person name="Carrano C.J."/>
            <person name="Charrier B."/>
            <person name="Cho G.Y."/>
            <person name="Coelho S.M."/>
            <person name="Collen J."/>
            <person name="Corre E."/>
            <person name="Da Silva C."/>
            <person name="Delage L."/>
            <person name="Delaroque N."/>
            <person name="Dittami S.M."/>
            <person name="Doulbeau S."/>
            <person name="Elias M."/>
            <person name="Farnham G."/>
            <person name="Gachon C.M."/>
            <person name="Gschloessl B."/>
            <person name="Heesch S."/>
            <person name="Jabbari K."/>
            <person name="Jubin C."/>
            <person name="Kawai H."/>
            <person name="Kimura K."/>
            <person name="Kloareg B."/>
            <person name="Kupper F.C."/>
            <person name="Lang D."/>
            <person name="Le Bail A."/>
            <person name="Leblanc C."/>
            <person name="Lerouge P."/>
            <person name="Lohr M."/>
            <person name="Lopez P.J."/>
            <person name="Martens C."/>
            <person name="Maumus F."/>
            <person name="Michel G."/>
            <person name="Miranda-Saavedra D."/>
            <person name="Morales J."/>
            <person name="Moreau H."/>
            <person name="Motomura T."/>
            <person name="Nagasato C."/>
            <person name="Napoli C.A."/>
            <person name="Nelson D.R."/>
            <person name="Nyvall-Collen P."/>
            <person name="Peters A.F."/>
            <person name="Pommier C."/>
            <person name="Potin P."/>
            <person name="Poulain J."/>
            <person name="Quesneville H."/>
            <person name="Read B."/>
            <person name="Rensing S.A."/>
            <person name="Ritter A."/>
            <person name="Rousvoal S."/>
            <person name="Samanta M."/>
            <person name="Samson G."/>
            <person name="Schroeder D.C."/>
            <person name="Segurens B."/>
            <person name="Strittmatter M."/>
            <person name="Tonon T."/>
            <person name="Tregear J.W."/>
            <person name="Valentin K."/>
            <person name="von Dassow P."/>
            <person name="Yamagishi T."/>
            <person name="Van de Peer Y."/>
            <person name="Wincker P."/>
        </authorList>
    </citation>
    <scope>NUCLEOTIDE SEQUENCE [LARGE SCALE GENOMIC DNA]</scope>
    <source>
        <strain evidence="3">Ec32 / CCAP1310/4</strain>
    </source>
</reference>
<feature type="region of interest" description="Disordered" evidence="1">
    <location>
        <begin position="123"/>
        <end position="166"/>
    </location>
</feature>
<protein>
    <submittedName>
        <fullName evidence="2">Uncharacterized protein</fullName>
    </submittedName>
</protein>
<dbReference type="EMBL" id="FN648467">
    <property type="protein sequence ID" value="CBJ31793.1"/>
    <property type="molecule type" value="Genomic_DNA"/>
</dbReference>
<dbReference type="Proteomes" id="UP000002630">
    <property type="component" value="Linkage Group LG02"/>
</dbReference>
<name>D7FUY7_ECTSI</name>
<feature type="compositionally biased region" description="Gly residues" evidence="1">
    <location>
        <begin position="229"/>
        <end position="238"/>
    </location>
</feature>
<keyword evidence="3" id="KW-1185">Reference proteome</keyword>
<feature type="region of interest" description="Disordered" evidence="1">
    <location>
        <begin position="215"/>
        <end position="240"/>
    </location>
</feature>
<proteinExistence type="predicted"/>
<organism evidence="2 3">
    <name type="scientific">Ectocarpus siliculosus</name>
    <name type="common">Brown alga</name>
    <name type="synonym">Conferva siliculosa</name>
    <dbReference type="NCBI Taxonomy" id="2880"/>
    <lineage>
        <taxon>Eukaryota</taxon>
        <taxon>Sar</taxon>
        <taxon>Stramenopiles</taxon>
        <taxon>Ochrophyta</taxon>
        <taxon>PX clade</taxon>
        <taxon>Phaeophyceae</taxon>
        <taxon>Ectocarpales</taxon>
        <taxon>Ectocarpaceae</taxon>
        <taxon>Ectocarpus</taxon>
    </lineage>
</organism>
<dbReference type="InParanoid" id="D7FUY7"/>
<evidence type="ECO:0000256" key="1">
    <source>
        <dbReference type="SAM" id="MobiDB-lite"/>
    </source>
</evidence>
<dbReference type="AlphaFoldDB" id="D7FUY7"/>
<accession>D7FUY7</accession>
<feature type="compositionally biased region" description="Basic and acidic residues" evidence="1">
    <location>
        <begin position="215"/>
        <end position="228"/>
    </location>
</feature>
<gene>
    <name evidence="2" type="ORF">Esi_0282_0020</name>
</gene>
<sequence length="282" mass="31103">MLGLASSGKAAIAKKPERDWRSFPLVRVAREDSGIDDDDANEEESSCALARKRALLRVRLARQRQSLATAAVDANERGLRAERRRRREEKLAALLMKARRDEDFCGSGAGSEDGSICGGRRSASGYYPGRYRRPKDNKRDEFPQRRCGSRRLGSVGGMRRSDSAEKRCMEALVGHRQEAPAGQEDDDEDRVPRQPLKVTPVAAACGSRSGYWRVGDRKEEEAREDEGGRSFGGGGRGGDASVVKRVTSGCTWCSKRVDFGIERRLNLAKKLTEPVMIATQSG</sequence>
<evidence type="ECO:0000313" key="3">
    <source>
        <dbReference type="Proteomes" id="UP000002630"/>
    </source>
</evidence>